<evidence type="ECO:0000313" key="1">
    <source>
        <dbReference type="EMBL" id="MBD2704872.1"/>
    </source>
</evidence>
<protein>
    <submittedName>
        <fullName evidence="1">Uncharacterized protein</fullName>
    </submittedName>
</protein>
<organism evidence="1 2">
    <name type="scientific">Spirosoma profusum</name>
    <dbReference type="NCBI Taxonomy" id="2771354"/>
    <lineage>
        <taxon>Bacteria</taxon>
        <taxon>Pseudomonadati</taxon>
        <taxon>Bacteroidota</taxon>
        <taxon>Cytophagia</taxon>
        <taxon>Cytophagales</taxon>
        <taxon>Cytophagaceae</taxon>
        <taxon>Spirosoma</taxon>
    </lineage>
</organism>
<dbReference type="RefSeq" id="WP_190891794.1">
    <property type="nucleotide sequence ID" value="NZ_JACWZY010000038.1"/>
</dbReference>
<reference evidence="1" key="1">
    <citation type="submission" date="2020-09" db="EMBL/GenBank/DDBJ databases">
        <authorList>
            <person name="Kim M.K."/>
        </authorList>
    </citation>
    <scope>NUCLEOTIDE SEQUENCE</scope>
    <source>
        <strain evidence="1">BT702</strain>
    </source>
</reference>
<proteinExistence type="predicted"/>
<comment type="caution">
    <text evidence="1">The sequence shown here is derived from an EMBL/GenBank/DDBJ whole genome shotgun (WGS) entry which is preliminary data.</text>
</comment>
<dbReference type="AlphaFoldDB" id="A0A927G9Q8"/>
<gene>
    <name evidence="1" type="ORF">IC229_29845</name>
</gene>
<dbReference type="InterPro" id="IPR027417">
    <property type="entry name" value="P-loop_NTPase"/>
</dbReference>
<accession>A0A927G9Q8</accession>
<dbReference type="SUPFAM" id="SSF52540">
    <property type="entry name" value="P-loop containing nucleoside triphosphate hydrolases"/>
    <property type="match status" value="1"/>
</dbReference>
<keyword evidence="2" id="KW-1185">Reference proteome</keyword>
<sequence>MKNLFNISGDDIACLSDSDLRELIGLLCEADCKAYGLSPSGVTWGGHQDAKDGGLDVVVENKELIPGGFIPRLKNGFQVKKPDMTASAIIAEMKPNGILRESIKALIQTGGSYIIICSTGSTADRALQDRRRAMQMAVIDEIGHENIHLDFYDRGRIATWVRTHPSMVVWVRNKVGRNLKGWQPYENWTQPGEVIDDYLIDEGMRLFDGTNKIEESELSVETGLNKIRTILSSPGSCVRLVGLSGVGKTRFVQALFDEKIGKAVLNSAQVLYADISNGPEPDPRTFAEQLISQKAQAVLICDNCPPDLHGRLANVCSGSKSTISLITVEYDVREDLPEETRVFRLEPASEELIFKLIKKRYTHISEVDARSISNFSGGNARIAIVLANTVRQGETLSGFNNEELFNRLFHQRNQFSIDLKNSAEVLSLVYSFEGTQVDSSSELSLLASLIQKSPDELYRYITELKNRDLVQKRSHWRAVLPQAIANRLAKNALAAIPRSTIIATFINSGSERLLKSFTRRLSFLHDSDDAVSIVDEWLEAGGWLGNLEGLNEFGISILKNIAPVSPKKILDAIERAMKGIDFKTRSISHHSRFVRLLRSLAYDKEFFIRSTKIICVLALAEKTDERYNNTKDVLKSLFFLMLSGTHAPVEVRYSIIDELINDHNIKKKELGLLLLATILKTQSFNSIYEFEFGAHPRDYGYLPKTQEEITHWYSSVIDKCVKIILSNDPLSNEIKQILANNFRGLWTKAGMHNELYDATLKITNMGPWNEVWLEVRTIMYFDKENINAELLKLNEILEPQDLVERIRTYALSKRGIYIEFLEHEENSSTSTWSERAEEISYNLAQQLAEDETSLNILLPELLAGSGIRLWAIGRGLAKGSNDNLALWKKLRDFIETIEKGKINILALLGFLNETNRNNIQQSNIILDEIVTDPILMEWFPDFQTSVKIDDDGIVRLHMALDNNISPIHLYKSLDSWRTYQTISDEEIANLVIKILSKEGGDDVALSILQAWFHRSGEEHYSDVLAEVGRTVLTCYRYSEENDGRFMNHYLSDVAKACLNGESASEKARLICQKILNSITSYKINIGDCDEFLETIAELQPKVFLDIIIGSNSLEDYQLRSISFDNFPGTKNPLSKIPNSVIISWCEIDPSCRYEEIIYLIETFFYSQETSKLEWTPLTITILEKAINIKKVLHALADSITPSSWSSSLADILELRLILFENLFNHTNIEVWTWAKEMHAKWQSNIIEQREYEYASDRRQSESFE</sequence>
<name>A0A927G9Q8_9BACT</name>
<dbReference type="Proteomes" id="UP000598820">
    <property type="component" value="Unassembled WGS sequence"/>
</dbReference>
<evidence type="ECO:0000313" key="2">
    <source>
        <dbReference type="Proteomes" id="UP000598820"/>
    </source>
</evidence>
<dbReference type="EMBL" id="JACWZY010000038">
    <property type="protein sequence ID" value="MBD2704872.1"/>
    <property type="molecule type" value="Genomic_DNA"/>
</dbReference>